<dbReference type="Proteomes" id="UP000246018">
    <property type="component" value="Unassembled WGS sequence"/>
</dbReference>
<keyword evidence="1" id="KW-0472">Membrane</keyword>
<accession>A0A2T8F4G0</accession>
<proteinExistence type="predicted"/>
<sequence length="103" mass="10368">MERGLDELSARVSLAGASMIGVLLALLVPTLLVAGADAPVAASLAVLVLSAGVVRLLGRHGVMTAATVASMRPVDSSTSAPFLACRVTDPVRSPLRPRAPGLA</sequence>
<feature type="transmembrane region" description="Helical" evidence="1">
    <location>
        <begin position="40"/>
        <end position="58"/>
    </location>
</feature>
<reference evidence="2 3" key="1">
    <citation type="submission" date="2018-04" db="EMBL/GenBank/DDBJ databases">
        <title>Genome of Nocardioides gansuensis WSJ-1.</title>
        <authorList>
            <person name="Wu S."/>
            <person name="Wang G."/>
        </authorList>
    </citation>
    <scope>NUCLEOTIDE SEQUENCE [LARGE SCALE GENOMIC DNA]</scope>
    <source>
        <strain evidence="2 3">WSJ-1</strain>
    </source>
</reference>
<organism evidence="2 3">
    <name type="scientific">Nocardioides gansuensis</name>
    <dbReference type="NCBI Taxonomy" id="2138300"/>
    <lineage>
        <taxon>Bacteria</taxon>
        <taxon>Bacillati</taxon>
        <taxon>Actinomycetota</taxon>
        <taxon>Actinomycetes</taxon>
        <taxon>Propionibacteriales</taxon>
        <taxon>Nocardioidaceae</taxon>
        <taxon>Nocardioides</taxon>
    </lineage>
</organism>
<evidence type="ECO:0000313" key="3">
    <source>
        <dbReference type="Proteomes" id="UP000246018"/>
    </source>
</evidence>
<evidence type="ECO:0000313" key="2">
    <source>
        <dbReference type="EMBL" id="PVG80605.1"/>
    </source>
</evidence>
<dbReference type="EMBL" id="QDGZ01000019">
    <property type="protein sequence ID" value="PVG80605.1"/>
    <property type="molecule type" value="Genomic_DNA"/>
</dbReference>
<dbReference type="AlphaFoldDB" id="A0A2T8F4G0"/>
<comment type="caution">
    <text evidence="2">The sequence shown here is derived from an EMBL/GenBank/DDBJ whole genome shotgun (WGS) entry which is preliminary data.</text>
</comment>
<evidence type="ECO:0000256" key="1">
    <source>
        <dbReference type="SAM" id="Phobius"/>
    </source>
</evidence>
<dbReference type="RefSeq" id="WP_116574638.1">
    <property type="nucleotide sequence ID" value="NZ_QDGZ01000019.1"/>
</dbReference>
<gene>
    <name evidence="2" type="ORF">DDE18_22360</name>
</gene>
<keyword evidence="1" id="KW-0812">Transmembrane</keyword>
<protein>
    <submittedName>
        <fullName evidence="2">Uncharacterized protein</fullName>
    </submittedName>
</protein>
<feature type="transmembrane region" description="Helical" evidence="1">
    <location>
        <begin position="12"/>
        <end position="34"/>
    </location>
</feature>
<keyword evidence="1" id="KW-1133">Transmembrane helix</keyword>
<name>A0A2T8F4G0_9ACTN</name>
<keyword evidence="3" id="KW-1185">Reference proteome</keyword>